<proteinExistence type="predicted"/>
<evidence type="ECO:0000313" key="3">
    <source>
        <dbReference type="EMBL" id="CCH53995.1"/>
    </source>
</evidence>
<dbReference type="Proteomes" id="UP000009309">
    <property type="component" value="Unassembled WGS sequence"/>
</dbReference>
<dbReference type="STRING" id="1185876.BN8_03132"/>
<dbReference type="RefSeq" id="WP_009282575.1">
    <property type="nucleotide sequence ID" value="NZ_CAIT01000006.1"/>
</dbReference>
<name>I2GJC0_9BACT</name>
<dbReference type="AlphaFoldDB" id="I2GJC0"/>
<sequence>MDKETLLALLTNYHNGQATDEERAQVEAWYNALNVPVEPTLSETEKRALLTKNWHRLEPQTTLETTIRRLPMRFYRGLVAVGLLSYFIWLGWNLVIHELNKAERRVTQPEKGKMLNSVNRSGQKLRVRPSKKI</sequence>
<accession>I2GJC0</accession>
<feature type="region of interest" description="Disordered" evidence="1">
    <location>
        <begin position="108"/>
        <end position="133"/>
    </location>
</feature>
<evidence type="ECO:0000256" key="2">
    <source>
        <dbReference type="SAM" id="Phobius"/>
    </source>
</evidence>
<reference evidence="3 4" key="1">
    <citation type="journal article" date="2012" name="J. Bacteriol.">
        <title>Genome Sequence of the Filamentous Bacterium Fibrisoma limi BUZ 3T.</title>
        <authorList>
            <person name="Filippini M."/>
            <person name="Qi W."/>
            <person name="Jaenicke S."/>
            <person name="Goesmann A."/>
            <person name="Smits T.H."/>
            <person name="Bagheri H.C."/>
        </authorList>
    </citation>
    <scope>NUCLEOTIDE SEQUENCE [LARGE SCALE GENOMIC DNA]</scope>
    <source>
        <strain evidence="4">BUZ 3T</strain>
    </source>
</reference>
<dbReference type="OrthoDB" id="649666at2"/>
<evidence type="ECO:0000313" key="4">
    <source>
        <dbReference type="Proteomes" id="UP000009309"/>
    </source>
</evidence>
<dbReference type="EMBL" id="CAIT01000006">
    <property type="protein sequence ID" value="CCH53995.1"/>
    <property type="molecule type" value="Genomic_DNA"/>
</dbReference>
<keyword evidence="2" id="KW-1133">Transmembrane helix</keyword>
<evidence type="ECO:0000256" key="1">
    <source>
        <dbReference type="SAM" id="MobiDB-lite"/>
    </source>
</evidence>
<protein>
    <submittedName>
        <fullName evidence="3">Anti-FecI sigma factor, FecR</fullName>
    </submittedName>
</protein>
<gene>
    <name evidence="3" type="ORF">BN8_03132</name>
</gene>
<organism evidence="3 4">
    <name type="scientific">Fibrisoma limi BUZ 3</name>
    <dbReference type="NCBI Taxonomy" id="1185876"/>
    <lineage>
        <taxon>Bacteria</taxon>
        <taxon>Pseudomonadati</taxon>
        <taxon>Bacteroidota</taxon>
        <taxon>Cytophagia</taxon>
        <taxon>Cytophagales</taxon>
        <taxon>Spirosomataceae</taxon>
        <taxon>Fibrisoma</taxon>
    </lineage>
</organism>
<feature type="compositionally biased region" description="Basic residues" evidence="1">
    <location>
        <begin position="123"/>
        <end position="133"/>
    </location>
</feature>
<keyword evidence="4" id="KW-1185">Reference proteome</keyword>
<dbReference type="eggNOG" id="COG3712">
    <property type="taxonomic scope" value="Bacteria"/>
</dbReference>
<keyword evidence="2" id="KW-0812">Transmembrane</keyword>
<feature type="transmembrane region" description="Helical" evidence="2">
    <location>
        <begin position="74"/>
        <end position="95"/>
    </location>
</feature>
<comment type="caution">
    <text evidence="3">The sequence shown here is derived from an EMBL/GenBank/DDBJ whole genome shotgun (WGS) entry which is preliminary data.</text>
</comment>
<keyword evidence="2" id="KW-0472">Membrane</keyword>